<dbReference type="OMA" id="CLYIANI"/>
<organism evidence="2 3">
    <name type="scientific">Talaromyces islandicus</name>
    <name type="common">Penicillium islandicum</name>
    <dbReference type="NCBI Taxonomy" id="28573"/>
    <lineage>
        <taxon>Eukaryota</taxon>
        <taxon>Fungi</taxon>
        <taxon>Dikarya</taxon>
        <taxon>Ascomycota</taxon>
        <taxon>Pezizomycotina</taxon>
        <taxon>Eurotiomycetes</taxon>
        <taxon>Eurotiomycetidae</taxon>
        <taxon>Eurotiales</taxon>
        <taxon>Trichocomaceae</taxon>
        <taxon>Talaromyces</taxon>
        <taxon>Talaromyces sect. Islandici</taxon>
    </lineage>
</organism>
<gene>
    <name evidence="2" type="ORF">PISL3812_03527</name>
</gene>
<protein>
    <submittedName>
        <fullName evidence="2">Uncharacterized protein</fullName>
    </submittedName>
</protein>
<feature type="repeat" description="TPR" evidence="1">
    <location>
        <begin position="221"/>
        <end position="254"/>
    </location>
</feature>
<keyword evidence="3" id="KW-1185">Reference proteome</keyword>
<dbReference type="InterPro" id="IPR053137">
    <property type="entry name" value="NLR-like"/>
</dbReference>
<name>A0A0U1LV43_TALIS</name>
<dbReference type="OrthoDB" id="4226371at2759"/>
<dbReference type="PANTHER" id="PTHR46082:SF6">
    <property type="entry name" value="AAA+ ATPASE DOMAIN-CONTAINING PROTEIN-RELATED"/>
    <property type="match status" value="1"/>
</dbReference>
<accession>A0A0U1LV43</accession>
<dbReference type="EMBL" id="CVMT01000002">
    <property type="protein sequence ID" value="CRG86521.1"/>
    <property type="molecule type" value="Genomic_DNA"/>
</dbReference>
<evidence type="ECO:0000313" key="3">
    <source>
        <dbReference type="Proteomes" id="UP000054383"/>
    </source>
</evidence>
<feature type="repeat" description="TPR" evidence="1">
    <location>
        <begin position="137"/>
        <end position="170"/>
    </location>
</feature>
<dbReference type="Pfam" id="PF13424">
    <property type="entry name" value="TPR_12"/>
    <property type="match status" value="2"/>
</dbReference>
<keyword evidence="1" id="KW-0802">TPR repeat</keyword>
<evidence type="ECO:0000256" key="1">
    <source>
        <dbReference type="PROSITE-ProRule" id="PRU00339"/>
    </source>
</evidence>
<dbReference type="PRINTS" id="PR00381">
    <property type="entry name" value="KINESINLIGHT"/>
</dbReference>
<dbReference type="PANTHER" id="PTHR46082">
    <property type="entry name" value="ATP/GTP-BINDING PROTEIN-RELATED"/>
    <property type="match status" value="1"/>
</dbReference>
<feature type="repeat" description="TPR" evidence="1">
    <location>
        <begin position="179"/>
        <end position="212"/>
    </location>
</feature>
<dbReference type="SMART" id="SM00028">
    <property type="entry name" value="TPR"/>
    <property type="match status" value="4"/>
</dbReference>
<dbReference type="InterPro" id="IPR011990">
    <property type="entry name" value="TPR-like_helical_dom_sf"/>
</dbReference>
<dbReference type="SUPFAM" id="SSF48452">
    <property type="entry name" value="TPR-like"/>
    <property type="match status" value="1"/>
</dbReference>
<proteinExistence type="predicted"/>
<dbReference type="Proteomes" id="UP000054383">
    <property type="component" value="Unassembled WGS sequence"/>
</dbReference>
<dbReference type="STRING" id="28573.A0A0U1LV43"/>
<reference evidence="2 3" key="1">
    <citation type="submission" date="2015-04" db="EMBL/GenBank/DDBJ databases">
        <authorList>
            <person name="Syromyatnikov M.Y."/>
            <person name="Popov V.N."/>
        </authorList>
    </citation>
    <scope>NUCLEOTIDE SEQUENCE [LARGE SCALE GENOMIC DNA]</scope>
    <source>
        <strain evidence="2">WF-38-12</strain>
    </source>
</reference>
<dbReference type="AlphaFoldDB" id="A0A0U1LV43"/>
<sequence>MLLLAQFDNRDIWYELVKCGTHSSNRPVWFDSVTSGRLDFNESIRTLIGFSFIEVKQDEGSYMMHPVLQDWCLHIARTEHDAKASLLDELALVCVGYMVPSNNVPNYWQMQRRLLSHADFVLQKWKSDRLTDNIAIWGAFLRLGNLYRHQGQLKEAEDMYQRALAGYKKTLDADHTPTLNTVNNLGLLYRKQGKMKKAEKMYQQALAGYEKMLDPDHTYTLDTVNNLGLLYQERGKLKEAEEMYQRALVGYKKVLGPDHISTLNTVNNLGILYQERGKLKETEEMFRQALAGYVKALGPDHRKTQRVTKNLNAFKH</sequence>
<dbReference type="PROSITE" id="PS50005">
    <property type="entry name" value="TPR"/>
    <property type="match status" value="3"/>
</dbReference>
<evidence type="ECO:0000313" key="2">
    <source>
        <dbReference type="EMBL" id="CRG86521.1"/>
    </source>
</evidence>
<dbReference type="InterPro" id="IPR019734">
    <property type="entry name" value="TPR_rpt"/>
</dbReference>
<dbReference type="Gene3D" id="1.25.40.10">
    <property type="entry name" value="Tetratricopeptide repeat domain"/>
    <property type="match status" value="1"/>
</dbReference>